<evidence type="ECO:0000313" key="9">
    <source>
        <dbReference type="Proteomes" id="UP000321532"/>
    </source>
</evidence>
<gene>
    <name evidence="8" type="primary">pfkB</name>
    <name evidence="8" type="ORF">AAE02nite_04070</name>
</gene>
<dbReference type="OrthoDB" id="9801219at2"/>
<keyword evidence="2 6" id="KW-0808">Transferase</keyword>
<feature type="domain" description="Carbohydrate kinase PfkB" evidence="7">
    <location>
        <begin position="16"/>
        <end position="295"/>
    </location>
</feature>
<evidence type="ECO:0000256" key="2">
    <source>
        <dbReference type="ARBA" id="ARBA00022679"/>
    </source>
</evidence>
<evidence type="ECO:0000256" key="6">
    <source>
        <dbReference type="PIRNR" id="PIRNR000535"/>
    </source>
</evidence>
<keyword evidence="9" id="KW-1185">Reference proteome</keyword>
<dbReference type="PROSITE" id="PS00583">
    <property type="entry name" value="PFKB_KINASES_1"/>
    <property type="match status" value="1"/>
</dbReference>
<evidence type="ECO:0000256" key="1">
    <source>
        <dbReference type="ARBA" id="ARBA00010688"/>
    </source>
</evidence>
<evidence type="ECO:0000313" key="8">
    <source>
        <dbReference type="EMBL" id="GEO02743.1"/>
    </source>
</evidence>
<dbReference type="GO" id="GO:0005829">
    <property type="term" value="C:cytosol"/>
    <property type="evidence" value="ECO:0007669"/>
    <property type="project" value="TreeGrafter"/>
</dbReference>
<dbReference type="InterPro" id="IPR017583">
    <property type="entry name" value="Tagatose/fructose_Pkinase"/>
</dbReference>
<organism evidence="8 9">
    <name type="scientific">Adhaeribacter aerolatus</name>
    <dbReference type="NCBI Taxonomy" id="670289"/>
    <lineage>
        <taxon>Bacteria</taxon>
        <taxon>Pseudomonadati</taxon>
        <taxon>Bacteroidota</taxon>
        <taxon>Cytophagia</taxon>
        <taxon>Cytophagales</taxon>
        <taxon>Hymenobacteraceae</taxon>
        <taxon>Adhaeribacter</taxon>
    </lineage>
</organism>
<name>A0A512ASQ3_9BACT</name>
<dbReference type="SUPFAM" id="SSF53613">
    <property type="entry name" value="Ribokinase-like"/>
    <property type="match status" value="1"/>
</dbReference>
<dbReference type="PIRSF" id="PIRSF000535">
    <property type="entry name" value="1PFK/6PFK/LacC"/>
    <property type="match status" value="1"/>
</dbReference>
<keyword evidence="5" id="KW-0067">ATP-binding</keyword>
<dbReference type="NCBIfam" id="TIGR03168">
    <property type="entry name" value="1-PFK"/>
    <property type="match status" value="1"/>
</dbReference>
<reference evidence="8 9" key="1">
    <citation type="submission" date="2019-07" db="EMBL/GenBank/DDBJ databases">
        <title>Whole genome shotgun sequence of Adhaeribacter aerolatus NBRC 106133.</title>
        <authorList>
            <person name="Hosoyama A."/>
            <person name="Uohara A."/>
            <person name="Ohji S."/>
            <person name="Ichikawa N."/>
        </authorList>
    </citation>
    <scope>NUCLEOTIDE SEQUENCE [LARGE SCALE GENOMIC DNA]</scope>
    <source>
        <strain evidence="8 9">NBRC 106133</strain>
    </source>
</reference>
<dbReference type="InterPro" id="IPR011611">
    <property type="entry name" value="PfkB_dom"/>
</dbReference>
<protein>
    <submittedName>
        <fullName evidence="8">Putative ATP-dependent 6-phosphofructokinase isozyme 2</fullName>
    </submittedName>
</protein>
<dbReference type="Pfam" id="PF00294">
    <property type="entry name" value="PfkB"/>
    <property type="match status" value="1"/>
</dbReference>
<dbReference type="Proteomes" id="UP000321532">
    <property type="component" value="Unassembled WGS sequence"/>
</dbReference>
<evidence type="ECO:0000259" key="7">
    <source>
        <dbReference type="Pfam" id="PF00294"/>
    </source>
</evidence>
<sequence length="315" mass="34231">MKIVTLTINPAVDKSTYVDEILPDHKLRCDAPVFEPGGGGINVSRAIKRMGGESLAYYLAGGSTGNVLCQLLDKEGLTHIPIPSIKWTRENFAVTERNTDRQYRFGMPGSEIPEEEWKYSLIKLEKTAPRPEYIVASGSLPRGVPNDYYARVATIAKNMGAKLILDTSGEALKKAAGIGVYLLKPNISELAKLAGKESLEEHEREGFAQQLVRDGMCEVMVVSMGAQGAMLVTTDQIEYVAPPEIKPKSTVGAGDSMVAGMVFTLAQGWPLCEVIKYGVAAGTATTMTPGSELCNKADIEEIYAWLKQQQIVTTR</sequence>
<comment type="similarity">
    <text evidence="1">Belongs to the carbohydrate kinase PfkB family.</text>
</comment>
<keyword evidence="4 8" id="KW-0418">Kinase</keyword>
<evidence type="ECO:0000256" key="4">
    <source>
        <dbReference type="ARBA" id="ARBA00022777"/>
    </source>
</evidence>
<dbReference type="GO" id="GO:0003872">
    <property type="term" value="F:6-phosphofructokinase activity"/>
    <property type="evidence" value="ECO:0007669"/>
    <property type="project" value="TreeGrafter"/>
</dbReference>
<dbReference type="FunFam" id="3.40.1190.20:FF:000001">
    <property type="entry name" value="Phosphofructokinase"/>
    <property type="match status" value="1"/>
</dbReference>
<dbReference type="CDD" id="cd01164">
    <property type="entry name" value="FruK_PfkB_like"/>
    <property type="match status" value="1"/>
</dbReference>
<dbReference type="InterPro" id="IPR029056">
    <property type="entry name" value="Ribokinase-like"/>
</dbReference>
<dbReference type="PANTHER" id="PTHR46566">
    <property type="entry name" value="1-PHOSPHOFRUCTOKINASE-RELATED"/>
    <property type="match status" value="1"/>
</dbReference>
<comment type="caution">
    <text evidence="8">The sequence shown here is derived from an EMBL/GenBank/DDBJ whole genome shotgun (WGS) entry which is preliminary data.</text>
</comment>
<proteinExistence type="inferred from homology"/>
<evidence type="ECO:0000256" key="5">
    <source>
        <dbReference type="ARBA" id="ARBA00022840"/>
    </source>
</evidence>
<dbReference type="EMBL" id="BJYS01000002">
    <property type="protein sequence ID" value="GEO02743.1"/>
    <property type="molecule type" value="Genomic_DNA"/>
</dbReference>
<dbReference type="PANTHER" id="PTHR46566:SF2">
    <property type="entry name" value="ATP-DEPENDENT 6-PHOSPHOFRUCTOKINASE ISOZYME 2"/>
    <property type="match status" value="1"/>
</dbReference>
<dbReference type="InterPro" id="IPR002173">
    <property type="entry name" value="Carboh/pur_kinase_PfkB_CS"/>
</dbReference>
<dbReference type="GO" id="GO:0005524">
    <property type="term" value="F:ATP binding"/>
    <property type="evidence" value="ECO:0007669"/>
    <property type="project" value="UniProtKB-KW"/>
</dbReference>
<evidence type="ECO:0000256" key="3">
    <source>
        <dbReference type="ARBA" id="ARBA00022741"/>
    </source>
</evidence>
<dbReference type="RefSeq" id="WP_146894790.1">
    <property type="nucleotide sequence ID" value="NZ_BJYS01000002.1"/>
</dbReference>
<keyword evidence="3" id="KW-0547">Nucleotide-binding</keyword>
<dbReference type="AlphaFoldDB" id="A0A512ASQ3"/>
<dbReference type="PROSITE" id="PS00584">
    <property type="entry name" value="PFKB_KINASES_2"/>
    <property type="match status" value="1"/>
</dbReference>
<dbReference type="Gene3D" id="3.40.1190.20">
    <property type="match status" value="1"/>
</dbReference>
<accession>A0A512ASQ3</accession>